<dbReference type="GO" id="GO:0004176">
    <property type="term" value="F:ATP-dependent peptidase activity"/>
    <property type="evidence" value="ECO:0007669"/>
    <property type="project" value="InterPro"/>
</dbReference>
<dbReference type="GO" id="GO:0004222">
    <property type="term" value="F:metalloendopeptidase activity"/>
    <property type="evidence" value="ECO:0007669"/>
    <property type="project" value="InterPro"/>
</dbReference>
<protein>
    <submittedName>
        <fullName evidence="1">Uncharacterized protein</fullName>
    </submittedName>
</protein>
<sequence length="311" mass="34623">MNLSVGRLLNRRGTDGSIAVASTTRVVNNDDVVERRRAALRLVDRHLSKSNFKLALSLLKNLHRQSSPFRLRGFAAAKQVPRRVSSVEQLHLSVTETSDLQSLLDAILDSIESGLQSCVTGEVDDLYLEDDIVEHKQVVQHEAGHFLVGYLLGVLPKKYRFSSMEDENVDASVKFVGFEFLTELDDVVLSNNTLHEVKAGHAHQASKRQLSSTVLGKFACVIVGGLVAEHLAFGYSKGHLGDVEKLDRVLKWLQFTEEEANTLTRWAALNTLTILYRHSKARSVLAEAMLHGRSIGYCIDTIESNLNHQNI</sequence>
<dbReference type="EMBL" id="JAUHHV010000001">
    <property type="protein sequence ID" value="KAK1439420.1"/>
    <property type="molecule type" value="Genomic_DNA"/>
</dbReference>
<dbReference type="AlphaFoldDB" id="A0AAD8LL37"/>
<comment type="caution">
    <text evidence="1">The sequence shown here is derived from an EMBL/GenBank/DDBJ whole genome shotgun (WGS) entry which is preliminary data.</text>
</comment>
<name>A0AAD8LL37_TARER</name>
<dbReference type="Gene3D" id="1.20.58.760">
    <property type="entry name" value="Peptidase M41"/>
    <property type="match status" value="1"/>
</dbReference>
<evidence type="ECO:0000313" key="1">
    <source>
        <dbReference type="EMBL" id="KAK1439420.1"/>
    </source>
</evidence>
<accession>A0AAD8LL37</accession>
<organism evidence="1 2">
    <name type="scientific">Tagetes erecta</name>
    <name type="common">African marigold</name>
    <dbReference type="NCBI Taxonomy" id="13708"/>
    <lineage>
        <taxon>Eukaryota</taxon>
        <taxon>Viridiplantae</taxon>
        <taxon>Streptophyta</taxon>
        <taxon>Embryophyta</taxon>
        <taxon>Tracheophyta</taxon>
        <taxon>Spermatophyta</taxon>
        <taxon>Magnoliopsida</taxon>
        <taxon>eudicotyledons</taxon>
        <taxon>Gunneridae</taxon>
        <taxon>Pentapetalae</taxon>
        <taxon>asterids</taxon>
        <taxon>campanulids</taxon>
        <taxon>Asterales</taxon>
        <taxon>Asteraceae</taxon>
        <taxon>Asteroideae</taxon>
        <taxon>Heliantheae alliance</taxon>
        <taxon>Tageteae</taxon>
        <taxon>Tagetes</taxon>
    </lineage>
</organism>
<dbReference type="GO" id="GO:0005524">
    <property type="term" value="F:ATP binding"/>
    <property type="evidence" value="ECO:0007669"/>
    <property type="project" value="InterPro"/>
</dbReference>
<reference evidence="1" key="1">
    <citation type="journal article" date="2023" name="bioRxiv">
        <title>Improved chromosome-level genome assembly for marigold (Tagetes erecta).</title>
        <authorList>
            <person name="Jiang F."/>
            <person name="Yuan L."/>
            <person name="Wang S."/>
            <person name="Wang H."/>
            <person name="Xu D."/>
            <person name="Wang A."/>
            <person name="Fan W."/>
        </authorList>
    </citation>
    <scope>NUCLEOTIDE SEQUENCE</scope>
    <source>
        <strain evidence="1">WSJ</strain>
        <tissue evidence="1">Leaf</tissue>
    </source>
</reference>
<dbReference type="GO" id="GO:0006508">
    <property type="term" value="P:proteolysis"/>
    <property type="evidence" value="ECO:0007669"/>
    <property type="project" value="InterPro"/>
</dbReference>
<dbReference type="Proteomes" id="UP001229421">
    <property type="component" value="Unassembled WGS sequence"/>
</dbReference>
<proteinExistence type="predicted"/>
<evidence type="ECO:0000313" key="2">
    <source>
        <dbReference type="Proteomes" id="UP001229421"/>
    </source>
</evidence>
<dbReference type="PANTHER" id="PTHR33471">
    <property type="entry name" value="ATP-DEPENDENT ZINC METALLOPROTEASE-RELATED"/>
    <property type="match status" value="1"/>
</dbReference>
<dbReference type="InterPro" id="IPR037219">
    <property type="entry name" value="Peptidase_M41-like"/>
</dbReference>
<gene>
    <name evidence="1" type="ORF">QVD17_05238</name>
</gene>
<dbReference type="PANTHER" id="PTHR33471:SF4">
    <property type="entry name" value="T22H22.11 PROTEIN"/>
    <property type="match status" value="1"/>
</dbReference>
<dbReference type="SUPFAM" id="SSF140990">
    <property type="entry name" value="FtsH protease domain-like"/>
    <property type="match status" value="1"/>
</dbReference>
<keyword evidence="2" id="KW-1185">Reference proteome</keyword>